<dbReference type="PROSITE" id="PS50088">
    <property type="entry name" value="ANK_REPEAT"/>
    <property type="match status" value="1"/>
</dbReference>
<dbReference type="Pfam" id="PF00023">
    <property type="entry name" value="Ank"/>
    <property type="match status" value="1"/>
</dbReference>
<accession>A0A010S9T8</accession>
<dbReference type="InterPro" id="IPR027417">
    <property type="entry name" value="P-loop_NTPase"/>
</dbReference>
<feature type="domain" description="Nephrocystin 3-like N-terminal" evidence="3">
    <location>
        <begin position="60"/>
        <end position="218"/>
    </location>
</feature>
<name>A0A010S9T8_9PEZI</name>
<dbReference type="SMART" id="SM00248">
    <property type="entry name" value="ANK"/>
    <property type="match status" value="3"/>
</dbReference>
<dbReference type="Gene3D" id="3.40.50.300">
    <property type="entry name" value="P-loop containing nucleotide triphosphate hydrolases"/>
    <property type="match status" value="1"/>
</dbReference>
<dbReference type="eggNOG" id="KOG4177">
    <property type="taxonomic scope" value="Eukaryota"/>
</dbReference>
<keyword evidence="2" id="KW-0040">ANK repeat</keyword>
<dbReference type="HOGENOM" id="CLU_000288_34_23_1"/>
<dbReference type="Pfam" id="PF24883">
    <property type="entry name" value="NPHP3_N"/>
    <property type="match status" value="1"/>
</dbReference>
<evidence type="ECO:0000256" key="2">
    <source>
        <dbReference type="PROSITE-ProRule" id="PRU00023"/>
    </source>
</evidence>
<dbReference type="InterPro" id="IPR036770">
    <property type="entry name" value="Ankyrin_rpt-contain_sf"/>
</dbReference>
<dbReference type="PANTHER" id="PTHR10039">
    <property type="entry name" value="AMELOGENIN"/>
    <property type="match status" value="1"/>
</dbReference>
<dbReference type="AlphaFoldDB" id="A0A010S9T8"/>
<evidence type="ECO:0000259" key="3">
    <source>
        <dbReference type="Pfam" id="PF24883"/>
    </source>
</evidence>
<dbReference type="PANTHER" id="PTHR10039:SF17">
    <property type="entry name" value="FUNGAL STAND N-TERMINAL GOODBYE DOMAIN-CONTAINING PROTEIN-RELATED"/>
    <property type="match status" value="1"/>
</dbReference>
<dbReference type="InterPro" id="IPR056884">
    <property type="entry name" value="NPHP3-like_N"/>
</dbReference>
<dbReference type="SUPFAM" id="SSF48403">
    <property type="entry name" value="Ankyrin repeat"/>
    <property type="match status" value="1"/>
</dbReference>
<dbReference type="Gene3D" id="1.25.40.20">
    <property type="entry name" value="Ankyrin repeat-containing domain"/>
    <property type="match status" value="2"/>
</dbReference>
<dbReference type="EMBL" id="JARH01000367">
    <property type="protein sequence ID" value="EXF81488.1"/>
    <property type="molecule type" value="Genomic_DNA"/>
</dbReference>
<keyword evidence="1" id="KW-0677">Repeat</keyword>
<dbReference type="KEGG" id="cfj:CFIO01_10311"/>
<reference evidence="4 5" key="1">
    <citation type="submission" date="2014-02" db="EMBL/GenBank/DDBJ databases">
        <title>The genome sequence of Colletotrichum fioriniae PJ7.</title>
        <authorList>
            <person name="Baroncelli R."/>
            <person name="Thon M.R."/>
        </authorList>
    </citation>
    <scope>NUCLEOTIDE SEQUENCE [LARGE SCALE GENOMIC DNA]</scope>
    <source>
        <strain evidence="4 5">PJ7</strain>
    </source>
</reference>
<comment type="caution">
    <text evidence="4">The sequence shown here is derived from an EMBL/GenBank/DDBJ whole genome shotgun (WGS) entry which is preliminary data.</text>
</comment>
<feature type="repeat" description="ANK" evidence="2">
    <location>
        <begin position="796"/>
        <end position="833"/>
    </location>
</feature>
<evidence type="ECO:0000313" key="5">
    <source>
        <dbReference type="Proteomes" id="UP000020467"/>
    </source>
</evidence>
<dbReference type="OrthoDB" id="5418336at2759"/>
<evidence type="ECO:0000256" key="1">
    <source>
        <dbReference type="ARBA" id="ARBA00022737"/>
    </source>
</evidence>
<protein>
    <recommendedName>
        <fullName evidence="3">Nephrocystin 3-like N-terminal domain-containing protein</fullName>
    </recommendedName>
</protein>
<dbReference type="Proteomes" id="UP000020467">
    <property type="component" value="Unassembled WGS sequence"/>
</dbReference>
<proteinExistence type="predicted"/>
<organism evidence="4 5">
    <name type="scientific">Colletotrichum fioriniae PJ7</name>
    <dbReference type="NCBI Taxonomy" id="1445577"/>
    <lineage>
        <taxon>Eukaryota</taxon>
        <taxon>Fungi</taxon>
        <taxon>Dikarya</taxon>
        <taxon>Ascomycota</taxon>
        <taxon>Pezizomycotina</taxon>
        <taxon>Sordariomycetes</taxon>
        <taxon>Hypocreomycetidae</taxon>
        <taxon>Glomerellales</taxon>
        <taxon>Glomerellaceae</taxon>
        <taxon>Colletotrichum</taxon>
        <taxon>Colletotrichum acutatum species complex</taxon>
    </lineage>
</organism>
<keyword evidence="5" id="KW-1185">Reference proteome</keyword>
<dbReference type="SUPFAM" id="SSF52540">
    <property type="entry name" value="P-loop containing nucleoside triphosphate hydrolases"/>
    <property type="match status" value="1"/>
</dbReference>
<evidence type="ECO:0000313" key="4">
    <source>
        <dbReference type="EMBL" id="EXF81488.1"/>
    </source>
</evidence>
<gene>
    <name evidence="4" type="ORF">CFIO01_10311</name>
</gene>
<sequence>MSLQVGDIFPYRSRSNWANISWIGEHAKDELRICIDALFITNPDIDKQEILDSTGGIVEGTCEWIRSEDKYRMWLESEESELLCISGAPGTGKTMLSIFLVRELQSLTQISSGSLVYHFCNRHDPRRNTATSVLRTWLHDIFTRNPALAKHAAKCMIPTGRMEYALGSLGTLWQIFAHTLNDPDLGPLYCVLDGLDECPEGDKKWLVGKIQTLFENRTGACHQSPNISKIVILSGGIEGVRGSHCLNLDQCSGSLQRVVQPNLFYELDYLEHRPDDIALVIKTRLSNHPKVEEFDESLWRDLGLELYKRSEGLFSWTGCMLDELASKKSKSEMLKTLDKAPSGLGPVYSRLLSQIGDESRQEIARMVRWMALTQEPFTARQLSTALYPDKKHPEEVDEACERIQDLVTQYYPLMKITKEGWGGCPTNDDSNYIVLFHRSMADYLLKIDINDADVDPKIKAFHITPEKAHYEIAKRCLDDLHAWYERTNGIYHGSDFNWKTSTPSFTVWLRYARSHWPTHARLCGEESMKFIKPRHAFFEDGSTSRTVWWLGYDPEGVFEDHERWAARRISSMFGALHICSALGLLPMIRTLLEESLDVEDYVNLYQSDSHTALAYATQYEQSEAAELLVRNGASLVNDEQERIAYLTVECPLVNAFRNGNERLARLFLKLALAKMKDSPEDRRLASFNLICEAPNKVFVLLVLDNMKSEDINMEFGNILSEALTWHPRRVKKLKWLCRRVLSSSCKVWRKDDSKHETFLNVVYFVAQYPDVVERPYRIVRRFLHDGADVNEACTTCGSTALHIVAAYGRDHESAVKLAEDLLARGAQLNAVTKRYKDCNRMLCHFPHHTCDEALTARDLTASEELINYHKLSNVAM</sequence>
<dbReference type="InterPro" id="IPR002110">
    <property type="entry name" value="Ankyrin_rpt"/>
</dbReference>